<feature type="compositionally biased region" description="Low complexity" evidence="1">
    <location>
        <begin position="288"/>
        <end position="297"/>
    </location>
</feature>
<feature type="region of interest" description="Disordered" evidence="1">
    <location>
        <begin position="120"/>
        <end position="239"/>
    </location>
</feature>
<accession>A0ABP1DWI5</accession>
<dbReference type="Proteomes" id="UP001497453">
    <property type="component" value="Chromosome 6"/>
</dbReference>
<gene>
    <name evidence="2" type="ORF">GFSPODELE1_LOCUS8111</name>
</gene>
<feature type="compositionally biased region" description="Low complexity" evidence="1">
    <location>
        <begin position="334"/>
        <end position="344"/>
    </location>
</feature>
<feature type="compositionally biased region" description="Polar residues" evidence="1">
    <location>
        <begin position="305"/>
        <end position="333"/>
    </location>
</feature>
<feature type="region of interest" description="Disordered" evidence="1">
    <location>
        <begin position="507"/>
        <end position="787"/>
    </location>
</feature>
<feature type="compositionally biased region" description="Basic and acidic residues" evidence="1">
    <location>
        <begin position="433"/>
        <end position="450"/>
    </location>
</feature>
<dbReference type="EMBL" id="OZ037949">
    <property type="protein sequence ID" value="CAL1710964.1"/>
    <property type="molecule type" value="Genomic_DNA"/>
</dbReference>
<protein>
    <submittedName>
        <fullName evidence="2">Uncharacterized protein</fullName>
    </submittedName>
</protein>
<feature type="compositionally biased region" description="Polar residues" evidence="1">
    <location>
        <begin position="390"/>
        <end position="400"/>
    </location>
</feature>
<reference evidence="3" key="1">
    <citation type="submission" date="2024-04" db="EMBL/GenBank/DDBJ databases">
        <authorList>
            <person name="Shaw F."/>
            <person name="Minotto A."/>
        </authorList>
    </citation>
    <scope>NUCLEOTIDE SEQUENCE [LARGE SCALE GENOMIC DNA]</scope>
</reference>
<feature type="compositionally biased region" description="Low complexity" evidence="1">
    <location>
        <begin position="632"/>
        <end position="652"/>
    </location>
</feature>
<sequence length="787" mass="83709">MKEEMARLTEENNYFRERYLHTSNPLPPPPQLVPMDHLDSMMNDASGPGRTQTLSPIPESQEDPRAHRLRRPVMRPGAPPPMKVIPPHLQNPAQIWKYANPKPTSAPNPPELEQLEVLNIRAGPSSTSELRSDDARHATHGPSVSSESLERVQTRAAYPSNYRPEHTDGYGHDVHGLELEGILPNDSQPSASRHMSLTQHNTGEEQHEASALAFDPGLNRGYQITPRPGTSGLPEPSNEQAYVGERGQMEADPELGVQLAVFALPLERDGSPSTTPRSPFRQLMAGNASASSSLSDLPLGITGPGLSSSSRSQHSTVAQAPSSGPTMAAQQMYSVPSAASSSNSWGTVHHSRQSSFASLHLARFPEPAEDSQPPSANPSVHDLGRLPIFPNTQPAAASTSNRDESPPAPMESSQSSSQAEHPPHNVASAGGARDSRQERSRVSLPLDDRAPSNAYPRGPRPSGAFRTTSSLNLGLTSLTGNLQSSLPQLLNGQGSFSSLSSLVSVNESVGFGGNFGRSGSPAEERRTSVPTRAQTARPESARLQPASSSLEDVRTSRRTGSDQGYVSEATSKSSSQPSLPSSSQAERPRQARHISMPATPANYDPHSGVGRRSGVPLYASPNHSTSHTAIGSNSNHTSSSSSQDRLQTSTDSRNPGTSSQTPPEEPLAREQPRQRRHSTRNVSTPAVFSRAQSSSQTPHPGSSSSSLIRSHTVSVTPQALPRSSTTSLGNTSYLAPLGGGLMLTMEPPSTSSAATADGQPDSSIHAPRPVNNRRSGLFGLLGPRSAR</sequence>
<feature type="region of interest" description="Disordered" evidence="1">
    <location>
        <begin position="267"/>
        <end position="468"/>
    </location>
</feature>
<feature type="compositionally biased region" description="Low complexity" evidence="1">
    <location>
        <begin position="692"/>
        <end position="715"/>
    </location>
</feature>
<evidence type="ECO:0000313" key="3">
    <source>
        <dbReference type="Proteomes" id="UP001497453"/>
    </source>
</evidence>
<evidence type="ECO:0000256" key="1">
    <source>
        <dbReference type="SAM" id="MobiDB-lite"/>
    </source>
</evidence>
<organism evidence="2 3">
    <name type="scientific">Somion occarium</name>
    <dbReference type="NCBI Taxonomy" id="3059160"/>
    <lineage>
        <taxon>Eukaryota</taxon>
        <taxon>Fungi</taxon>
        <taxon>Dikarya</taxon>
        <taxon>Basidiomycota</taxon>
        <taxon>Agaricomycotina</taxon>
        <taxon>Agaricomycetes</taxon>
        <taxon>Polyporales</taxon>
        <taxon>Cerrenaceae</taxon>
        <taxon>Somion</taxon>
    </lineage>
</organism>
<feature type="compositionally biased region" description="Polar residues" evidence="1">
    <location>
        <begin position="621"/>
        <end position="631"/>
    </location>
</feature>
<feature type="compositionally biased region" description="Polar residues" evidence="1">
    <location>
        <begin position="721"/>
        <end position="733"/>
    </location>
</feature>
<name>A0ABP1DWI5_9APHY</name>
<feature type="compositionally biased region" description="Basic and acidic residues" evidence="1">
    <location>
        <begin position="163"/>
        <end position="178"/>
    </location>
</feature>
<feature type="compositionally biased region" description="Polar residues" evidence="1">
    <location>
        <begin position="185"/>
        <end position="201"/>
    </location>
</feature>
<feature type="region of interest" description="Disordered" evidence="1">
    <location>
        <begin position="19"/>
        <end position="88"/>
    </location>
</feature>
<proteinExistence type="predicted"/>
<feature type="compositionally biased region" description="Polar residues" evidence="1">
    <location>
        <begin position="561"/>
        <end position="570"/>
    </location>
</feature>
<feature type="compositionally biased region" description="Low complexity" evidence="1">
    <location>
        <begin position="571"/>
        <end position="584"/>
    </location>
</feature>
<keyword evidence="3" id="KW-1185">Reference proteome</keyword>
<evidence type="ECO:0000313" key="2">
    <source>
        <dbReference type="EMBL" id="CAL1710964.1"/>
    </source>
</evidence>
<feature type="compositionally biased region" description="Polar residues" evidence="1">
    <location>
        <begin position="653"/>
        <end position="662"/>
    </location>
</feature>